<keyword evidence="4" id="KW-1185">Reference proteome</keyword>
<sequence length="243" mass="28843">MLYKFAFILFFISIFTSEASQDSLAVDFVFEKEQLQPFDLGEEYVDKYLGEKEFQYIELNDGENWFQKLKRKANELLGRVWSWIIGNKTAGKFLSFFIQVLPYLLLLGLSILMIWLFVKYENRKVAENKLNGSKVAFGSDEEIIQNQDIQQLINHAISRGDFRLAIRYYYLLTLKKLIEKDLIEWKIQKTNHDYFEELSVGPLKVQFVEITKIYDYIWYGDFDVDQLSFQKAEGAFHKLDRLL</sequence>
<gene>
    <name evidence="3" type="ORF">MM236_05840</name>
</gene>
<dbReference type="EMBL" id="JAKZGS010000003">
    <property type="protein sequence ID" value="MCH7397498.1"/>
    <property type="molecule type" value="Genomic_DNA"/>
</dbReference>
<evidence type="ECO:0008006" key="5">
    <source>
        <dbReference type="Google" id="ProtNLM"/>
    </source>
</evidence>
<organism evidence="3 4">
    <name type="scientific">Belliella calami</name>
    <dbReference type="NCBI Taxonomy" id="2923436"/>
    <lineage>
        <taxon>Bacteria</taxon>
        <taxon>Pseudomonadati</taxon>
        <taxon>Bacteroidota</taxon>
        <taxon>Cytophagia</taxon>
        <taxon>Cytophagales</taxon>
        <taxon>Cyclobacteriaceae</taxon>
        <taxon>Belliella</taxon>
    </lineage>
</organism>
<keyword evidence="2" id="KW-0732">Signal</keyword>
<evidence type="ECO:0000313" key="3">
    <source>
        <dbReference type="EMBL" id="MCH7397498.1"/>
    </source>
</evidence>
<evidence type="ECO:0000256" key="1">
    <source>
        <dbReference type="SAM" id="Phobius"/>
    </source>
</evidence>
<keyword evidence="1" id="KW-1133">Transmembrane helix</keyword>
<feature type="transmembrane region" description="Helical" evidence="1">
    <location>
        <begin position="96"/>
        <end position="118"/>
    </location>
</feature>
<dbReference type="Proteomes" id="UP001165488">
    <property type="component" value="Unassembled WGS sequence"/>
</dbReference>
<evidence type="ECO:0000313" key="4">
    <source>
        <dbReference type="Proteomes" id="UP001165488"/>
    </source>
</evidence>
<keyword evidence="1" id="KW-0472">Membrane</keyword>
<name>A0ABS9ULT3_9BACT</name>
<feature type="signal peptide" evidence="2">
    <location>
        <begin position="1"/>
        <end position="19"/>
    </location>
</feature>
<proteinExistence type="predicted"/>
<accession>A0ABS9ULT3</accession>
<comment type="caution">
    <text evidence="3">The sequence shown here is derived from an EMBL/GenBank/DDBJ whole genome shotgun (WGS) entry which is preliminary data.</text>
</comment>
<reference evidence="3" key="1">
    <citation type="submission" date="2022-03" db="EMBL/GenBank/DDBJ databases">
        <title>De novo assembled genomes of Belliella spp. (Cyclobacteriaceae) strains.</title>
        <authorList>
            <person name="Szabo A."/>
            <person name="Korponai K."/>
            <person name="Felfoldi T."/>
        </authorList>
    </citation>
    <scope>NUCLEOTIDE SEQUENCE</scope>
    <source>
        <strain evidence="3">DSM 107340</strain>
    </source>
</reference>
<protein>
    <recommendedName>
        <fullName evidence="5">DUF4129 domain-containing protein</fullName>
    </recommendedName>
</protein>
<evidence type="ECO:0000256" key="2">
    <source>
        <dbReference type="SAM" id="SignalP"/>
    </source>
</evidence>
<keyword evidence="1" id="KW-0812">Transmembrane</keyword>
<dbReference type="RefSeq" id="WP_241274008.1">
    <property type="nucleotide sequence ID" value="NZ_JAKZGS010000003.1"/>
</dbReference>
<feature type="chain" id="PRO_5045523277" description="DUF4129 domain-containing protein" evidence="2">
    <location>
        <begin position="20"/>
        <end position="243"/>
    </location>
</feature>